<dbReference type="InterPro" id="IPR001543">
    <property type="entry name" value="FliN-like_C"/>
</dbReference>
<gene>
    <name evidence="3" type="ORF">J4G78_00520</name>
</gene>
<keyword evidence="3" id="KW-0966">Cell projection</keyword>
<reference evidence="3 4" key="1">
    <citation type="submission" date="2021-03" db="EMBL/GenBank/DDBJ databases">
        <title>Complete genome of Parasphingorhabdus_sp.JHSY0214.</title>
        <authorList>
            <person name="Yoo J.H."/>
            <person name="Bae J.W."/>
        </authorList>
    </citation>
    <scope>NUCLEOTIDE SEQUENCE [LARGE SCALE GENOMIC DNA]</scope>
    <source>
        <strain evidence="3 4">JHSY0214</strain>
    </source>
</reference>
<evidence type="ECO:0000256" key="1">
    <source>
        <dbReference type="SAM" id="MobiDB-lite"/>
    </source>
</evidence>
<evidence type="ECO:0000259" key="2">
    <source>
        <dbReference type="Pfam" id="PF01052"/>
    </source>
</evidence>
<sequence length="385" mass="41697">MTSFLFGSGPALELQVEEDIARTDAERLPTSAAHAIRAIDTKENAFANRLAALFQASPSDKCDDCANGPFKSCKIVRDLPCPSGPPVFSDNKGRYFQPLATADGPVHADDANLDGLIELLEQFEPLLQIFEERTGHAFEPASLTEHWSSDTVWIEFANAIDQPEKDQSWSARFGFARKYQHVQTLPEPSVICDLQNLPVAVQLILRGPALDLSDAEKIASGDILLLGVETLTAKLIADPQYSGKPQITEGCLNLRSGHFQRSGVADATSPPQNIQQGKPAMPDDAATETPEPNPKSFKVPINICLRDVAVPAEALTRLTQGSTLDLMPVREGLQVDLNVAGQMVGRGEIVKLGESFAVLMDHVSAEDSQMNEALDQQKSANAETD</sequence>
<dbReference type="RefSeq" id="WP_207987951.1">
    <property type="nucleotide sequence ID" value="NZ_CP071794.1"/>
</dbReference>
<dbReference type="Proteomes" id="UP000663923">
    <property type="component" value="Chromosome"/>
</dbReference>
<proteinExistence type="predicted"/>
<feature type="domain" description="Flagellar motor switch protein FliN-like C-terminal" evidence="2">
    <location>
        <begin position="298"/>
        <end position="361"/>
    </location>
</feature>
<dbReference type="Gene3D" id="2.30.330.10">
    <property type="entry name" value="SpoA-like"/>
    <property type="match status" value="1"/>
</dbReference>
<dbReference type="EMBL" id="CP071794">
    <property type="protein sequence ID" value="QTD56129.1"/>
    <property type="molecule type" value="Genomic_DNA"/>
</dbReference>
<keyword evidence="3" id="KW-0282">Flagellum</keyword>
<accession>A0ABX7T6N7</accession>
<dbReference type="SUPFAM" id="SSF101801">
    <property type="entry name" value="Surface presentation of antigens (SPOA)"/>
    <property type="match status" value="1"/>
</dbReference>
<keyword evidence="4" id="KW-1185">Reference proteome</keyword>
<keyword evidence="3" id="KW-0969">Cilium</keyword>
<name>A0ABX7T6N7_9SPHN</name>
<feature type="region of interest" description="Disordered" evidence="1">
    <location>
        <begin position="262"/>
        <end position="295"/>
    </location>
</feature>
<evidence type="ECO:0000313" key="3">
    <source>
        <dbReference type="EMBL" id="QTD56129.1"/>
    </source>
</evidence>
<organism evidence="3 4">
    <name type="scientific">Parasphingorhabdus cellanae</name>
    <dbReference type="NCBI Taxonomy" id="2806553"/>
    <lineage>
        <taxon>Bacteria</taxon>
        <taxon>Pseudomonadati</taxon>
        <taxon>Pseudomonadota</taxon>
        <taxon>Alphaproteobacteria</taxon>
        <taxon>Sphingomonadales</taxon>
        <taxon>Sphingomonadaceae</taxon>
        <taxon>Parasphingorhabdus</taxon>
    </lineage>
</organism>
<dbReference type="Pfam" id="PF01052">
    <property type="entry name" value="FliMN_C"/>
    <property type="match status" value="1"/>
</dbReference>
<dbReference type="InterPro" id="IPR036429">
    <property type="entry name" value="SpoA-like_sf"/>
</dbReference>
<evidence type="ECO:0000313" key="4">
    <source>
        <dbReference type="Proteomes" id="UP000663923"/>
    </source>
</evidence>
<protein>
    <submittedName>
        <fullName evidence="3">FliM/FliN family flagellar motor switch protein</fullName>
    </submittedName>
</protein>